<gene>
    <name evidence="5" type="ORF">GSI_14267</name>
</gene>
<evidence type="ECO:0000256" key="3">
    <source>
        <dbReference type="SAM" id="MobiDB-lite"/>
    </source>
</evidence>
<feature type="compositionally biased region" description="Low complexity" evidence="3">
    <location>
        <begin position="777"/>
        <end position="792"/>
    </location>
</feature>
<keyword evidence="6" id="KW-1185">Reference proteome</keyword>
<feature type="compositionally biased region" description="Low complexity" evidence="3">
    <location>
        <begin position="993"/>
        <end position="1002"/>
    </location>
</feature>
<evidence type="ECO:0000313" key="6">
    <source>
        <dbReference type="Proteomes" id="UP000230002"/>
    </source>
</evidence>
<feature type="compositionally biased region" description="Low complexity" evidence="3">
    <location>
        <begin position="327"/>
        <end position="339"/>
    </location>
</feature>
<reference evidence="5 6" key="1">
    <citation type="journal article" date="2015" name="Sci. Rep.">
        <title>Chromosome-level genome map provides insights into diverse defense mechanisms in the medicinal fungus Ganoderma sinense.</title>
        <authorList>
            <person name="Zhu Y."/>
            <person name="Xu J."/>
            <person name="Sun C."/>
            <person name="Zhou S."/>
            <person name="Xu H."/>
            <person name="Nelson D.R."/>
            <person name="Qian J."/>
            <person name="Song J."/>
            <person name="Luo H."/>
            <person name="Xiang L."/>
            <person name="Li Y."/>
            <person name="Xu Z."/>
            <person name="Ji A."/>
            <person name="Wang L."/>
            <person name="Lu S."/>
            <person name="Hayward A."/>
            <person name="Sun W."/>
            <person name="Li X."/>
            <person name="Schwartz D.C."/>
            <person name="Wang Y."/>
            <person name="Chen S."/>
        </authorList>
    </citation>
    <scope>NUCLEOTIDE SEQUENCE [LARGE SCALE GENOMIC DNA]</scope>
    <source>
        <strain evidence="5 6">ZZ0214-1</strain>
    </source>
</reference>
<feature type="region of interest" description="Disordered" evidence="3">
    <location>
        <begin position="1246"/>
        <end position="1268"/>
    </location>
</feature>
<feature type="compositionally biased region" description="Polar residues" evidence="3">
    <location>
        <begin position="254"/>
        <end position="277"/>
    </location>
</feature>
<feature type="compositionally biased region" description="Basic and acidic residues" evidence="3">
    <location>
        <begin position="903"/>
        <end position="912"/>
    </location>
</feature>
<feature type="compositionally biased region" description="Basic residues" evidence="3">
    <location>
        <begin position="1068"/>
        <end position="1080"/>
    </location>
</feature>
<dbReference type="EMBL" id="AYKW01000067">
    <property type="protein sequence ID" value="PIL24511.1"/>
    <property type="molecule type" value="Genomic_DNA"/>
</dbReference>
<feature type="region of interest" description="Disordered" evidence="3">
    <location>
        <begin position="664"/>
        <end position="686"/>
    </location>
</feature>
<dbReference type="Pfam" id="PF07728">
    <property type="entry name" value="AAA_5"/>
    <property type="match status" value="1"/>
</dbReference>
<feature type="compositionally biased region" description="Low complexity" evidence="3">
    <location>
        <begin position="38"/>
        <end position="54"/>
    </location>
</feature>
<dbReference type="GO" id="GO:0005524">
    <property type="term" value="F:ATP binding"/>
    <property type="evidence" value="ECO:0007669"/>
    <property type="project" value="UniProtKB-KW"/>
</dbReference>
<organism evidence="5 6">
    <name type="scientific">Ganoderma sinense ZZ0214-1</name>
    <dbReference type="NCBI Taxonomy" id="1077348"/>
    <lineage>
        <taxon>Eukaryota</taxon>
        <taxon>Fungi</taxon>
        <taxon>Dikarya</taxon>
        <taxon>Basidiomycota</taxon>
        <taxon>Agaricomycotina</taxon>
        <taxon>Agaricomycetes</taxon>
        <taxon>Polyporales</taxon>
        <taxon>Polyporaceae</taxon>
        <taxon>Ganoderma</taxon>
    </lineage>
</organism>
<feature type="region of interest" description="Disordered" evidence="3">
    <location>
        <begin position="388"/>
        <end position="408"/>
    </location>
</feature>
<dbReference type="PANTHER" id="PTHR11638">
    <property type="entry name" value="ATP-DEPENDENT CLP PROTEASE"/>
    <property type="match status" value="1"/>
</dbReference>
<dbReference type="InterPro" id="IPR011704">
    <property type="entry name" value="ATPase_dyneun-rel_AAA"/>
</dbReference>
<feature type="compositionally biased region" description="Low complexity" evidence="3">
    <location>
        <begin position="388"/>
        <end position="398"/>
    </location>
</feature>
<feature type="domain" description="AAA+ ATPase" evidence="4">
    <location>
        <begin position="1331"/>
        <end position="1476"/>
    </location>
</feature>
<evidence type="ECO:0000313" key="5">
    <source>
        <dbReference type="EMBL" id="PIL24511.1"/>
    </source>
</evidence>
<keyword evidence="2" id="KW-0067">ATP-binding</keyword>
<feature type="compositionally biased region" description="Low complexity" evidence="3">
    <location>
        <begin position="289"/>
        <end position="301"/>
    </location>
</feature>
<dbReference type="CDD" id="cd00009">
    <property type="entry name" value="AAA"/>
    <property type="match status" value="1"/>
</dbReference>
<evidence type="ECO:0000256" key="1">
    <source>
        <dbReference type="ARBA" id="ARBA00022741"/>
    </source>
</evidence>
<feature type="compositionally biased region" description="Acidic residues" evidence="3">
    <location>
        <begin position="459"/>
        <end position="477"/>
    </location>
</feature>
<dbReference type="STRING" id="1077348.A0A2G8RSN7"/>
<feature type="region of interest" description="Disordered" evidence="3">
    <location>
        <begin position="756"/>
        <end position="817"/>
    </location>
</feature>
<keyword evidence="1" id="KW-0547">Nucleotide-binding</keyword>
<dbReference type="SUPFAM" id="SSF52540">
    <property type="entry name" value="P-loop containing nucleoside triphosphate hydrolases"/>
    <property type="match status" value="1"/>
</dbReference>
<comment type="caution">
    <text evidence="5">The sequence shown here is derived from an EMBL/GenBank/DDBJ whole genome shotgun (WGS) entry which is preliminary data.</text>
</comment>
<feature type="region of interest" description="Disordered" evidence="3">
    <location>
        <begin position="1"/>
        <end position="339"/>
    </location>
</feature>
<dbReference type="PANTHER" id="PTHR11638:SF18">
    <property type="entry name" value="HEAT SHOCK PROTEIN 104"/>
    <property type="match status" value="1"/>
</dbReference>
<evidence type="ECO:0000256" key="2">
    <source>
        <dbReference type="ARBA" id="ARBA00022840"/>
    </source>
</evidence>
<feature type="compositionally biased region" description="Pro residues" evidence="3">
    <location>
        <begin position="144"/>
        <end position="153"/>
    </location>
</feature>
<feature type="region of interest" description="Disordered" evidence="3">
    <location>
        <begin position="1121"/>
        <end position="1141"/>
    </location>
</feature>
<dbReference type="GO" id="GO:0016887">
    <property type="term" value="F:ATP hydrolysis activity"/>
    <property type="evidence" value="ECO:0007669"/>
    <property type="project" value="InterPro"/>
</dbReference>
<dbReference type="Gene3D" id="3.40.50.300">
    <property type="entry name" value="P-loop containing nucleotide triphosphate hydrolases"/>
    <property type="match status" value="1"/>
</dbReference>
<feature type="compositionally biased region" description="Low complexity" evidence="3">
    <location>
        <begin position="868"/>
        <end position="902"/>
    </location>
</feature>
<proteinExistence type="predicted"/>
<dbReference type="OrthoDB" id="47330at2759"/>
<feature type="compositionally biased region" description="Acidic residues" evidence="3">
    <location>
        <begin position="61"/>
        <end position="75"/>
    </location>
</feature>
<name>A0A2G8RSN7_9APHY</name>
<dbReference type="InterPro" id="IPR050130">
    <property type="entry name" value="ClpA_ClpB"/>
</dbReference>
<feature type="compositionally biased region" description="Polar residues" evidence="3">
    <location>
        <begin position="206"/>
        <end position="215"/>
    </location>
</feature>
<protein>
    <recommendedName>
        <fullName evidence="4">AAA+ ATPase domain-containing protein</fullName>
    </recommendedName>
</protein>
<feature type="compositionally biased region" description="Polar residues" evidence="3">
    <location>
        <begin position="848"/>
        <end position="862"/>
    </location>
</feature>
<feature type="region of interest" description="Disordered" evidence="3">
    <location>
        <begin position="993"/>
        <end position="1019"/>
    </location>
</feature>
<dbReference type="GO" id="GO:0005737">
    <property type="term" value="C:cytoplasm"/>
    <property type="evidence" value="ECO:0007669"/>
    <property type="project" value="TreeGrafter"/>
</dbReference>
<accession>A0A2G8RSN7</accession>
<sequence>MHTVNIRRPDSVLGSEDSDQPDFRLVVDSPTRPKSRRFSSLSRSPRTTSLLLALGDVIQREDEEEEDWDEGESGELESSSGEGSEEHTNEDSAYAEAAADPRRPRSNEFTLPSLHSDAASDASARPTPILGLSDEARRLLHCIPSPPRHPSPHLPEASITDGSATLVDGISIRSGSPIRDSSALDEEAAVTPLRRPLTAQDPAPSNRESISSDLQDSPEGSAIVSDYPPSRRGSEIPDLFATPSRRESEAPVFSPSSRRTYTTPDPRSPAPSATSVAPESVPLPPSRSPSPSVSSPASEVPDIQPPTCSPSTAPLRLPPSPRRIANSHGSISSRDSMSSVLLSPIDLTGARRISYTSVAGSFEHSFDSGYAEAEPPRTPTRRLSTLSILSSPFGSPSSRARGAVGVSGVRDDGVPTASALFSPRFGAFPNALARDAAQELEEARHSRGGSVDSQLFTHEEEDDEDEDADRDAGDGDDLTGAQSQFDDAAAEVEIQVQRQSMTSDSFRDVPGGLEDSSLFSAVHASDYLAVDEDLLRASEASFGSDDSMTSLYDQYYTPTVHSSRVVSDLDAEEDQDASPTMVLGSFAQDLDVAHESSPIGLAYTQAEEDMLADEHDDPEDVSPYGLDYLETEEASPGIITSLCESSPRTVVAPQEPLPQVFVPLREQSPQPLAASPDQPLVEEQEQSPEMIIAHQDQLPDTFVAFQEQSPEVFMAFQDQLLVWDEREADLEPSSPVEASEEPSFVASDFYDEVSYVEPEEPEEDLTFPSDDFQHAGPSSIPIRSPSIGSSVSEVPRVFSPIQTRPPSSASSVQVPNFSLPSSARNSIVFAPPDRAASPAVSVPDDNAAESTSRPPSSLSQHSGGLRRLSLQSAASVQSSHSSQSGSKKVPFGFRNSVSSSDRSQPRRSDSLRHKPPPLLSVDNAEEDSHSRSATPLSPVEEIPLTVSPPPSSSNPRRLKPLRLSMILSSSSSSLGSALPASSIPSLTTATTATTAFTPSSPTVLSETSIPNTRPLSLSHSSIIPSRTYNTTGSSQPNSPLHVDPVIASSHSQPASAPITRPPSWSNRFSRKSNLQRHSRHFSSFVEEQQQQHHARSESRFSEPIDFFDERQEDEYNGYEAADQADETVRRPVSANPSHPRNSSIFAAQQSAQQKRLSAVSVRQSHRESLLVEPVHAIATPRPTLLFALASDDVEEVRRVLESGEAGVNDDVGPQSALAFTLSNPQLKNKTQMVKLLLAYGADTSVLHDPEEEEREERSSRPGSSRLSKLLEDVDPATRYYIERADSPQTRRASALIHRSYFRPLTRVRYDLIGQDRVLEQLFRVLSMPSMAPIVVLLCGPSGHGKSLLARKFGSLLEVPTHTVNMTTLQNTGDIWKSHSIAPYGEPSNHSLKEFLIENEGKRCVVVLDEIEKTQDEKILSSLLMPWEYGRCSFEAGYRHVDVSKVIWLGTSNIGHDLVFEHQDKRPTPETQLSREEYIDLMALLRPRASHRLGPSLLSRVTAVLPFVAFTADEKMALAAEALHGLVGESVTDMPPATRDLIVRTSLNSYIPSEGARSLYRAVSTLLLDTI</sequence>
<evidence type="ECO:0000259" key="4">
    <source>
        <dbReference type="SMART" id="SM00382"/>
    </source>
</evidence>
<feature type="region of interest" description="Disordered" evidence="3">
    <location>
        <begin position="1049"/>
        <end position="1103"/>
    </location>
</feature>
<feature type="compositionally biased region" description="Polar residues" evidence="3">
    <location>
        <begin position="800"/>
        <end position="817"/>
    </location>
</feature>
<dbReference type="InterPro" id="IPR027417">
    <property type="entry name" value="P-loop_NTPase"/>
</dbReference>
<feature type="region of interest" description="Disordered" evidence="3">
    <location>
        <begin position="834"/>
        <end position="959"/>
    </location>
</feature>
<feature type="region of interest" description="Disordered" evidence="3">
    <location>
        <begin position="436"/>
        <end position="509"/>
    </location>
</feature>
<dbReference type="GO" id="GO:0034605">
    <property type="term" value="P:cellular response to heat"/>
    <property type="evidence" value="ECO:0007669"/>
    <property type="project" value="TreeGrafter"/>
</dbReference>
<dbReference type="InterPro" id="IPR003593">
    <property type="entry name" value="AAA+_ATPase"/>
</dbReference>
<dbReference type="SMART" id="SM00382">
    <property type="entry name" value="AAA"/>
    <property type="match status" value="1"/>
</dbReference>
<dbReference type="Proteomes" id="UP000230002">
    <property type="component" value="Unassembled WGS sequence"/>
</dbReference>